<proteinExistence type="predicted"/>
<dbReference type="AlphaFoldDB" id="A0A0B6S9H3"/>
<keyword evidence="3" id="KW-1185">Reference proteome</keyword>
<dbReference type="Proteomes" id="UP000031838">
    <property type="component" value="Chromosome 2"/>
</dbReference>
<protein>
    <recommendedName>
        <fullName evidence="1">Peptidase C51 domain-containing protein</fullName>
    </recommendedName>
</protein>
<dbReference type="SUPFAM" id="SSF54001">
    <property type="entry name" value="Cysteine proteinases"/>
    <property type="match status" value="1"/>
</dbReference>
<gene>
    <name evidence="2" type="ORF">BGL_2c07970</name>
</gene>
<dbReference type="InterPro" id="IPR007921">
    <property type="entry name" value="CHAP_dom"/>
</dbReference>
<reference evidence="3" key="1">
    <citation type="submission" date="2011-03" db="EMBL/GenBank/DDBJ databases">
        <authorList>
            <person name="Voget S."/>
            <person name="Streit W.R."/>
            <person name="Jaeger K.E."/>
            <person name="Daniel R."/>
        </authorList>
    </citation>
    <scope>NUCLEOTIDE SEQUENCE [LARGE SCALE GENOMIC DNA]</scope>
    <source>
        <strain evidence="3">PG1</strain>
    </source>
</reference>
<accession>A0A0B6S9H3</accession>
<dbReference type="RefSeq" id="WP_042627446.1">
    <property type="nucleotide sequence ID" value="NZ_CP002581.1"/>
</dbReference>
<evidence type="ECO:0000313" key="3">
    <source>
        <dbReference type="Proteomes" id="UP000031838"/>
    </source>
</evidence>
<sequence>MTPLAPWMPVAFAEAGVARGGPGHSNPRIVEYHGATRLAGYDDKVAWCSSFVNWCLAQVGFAGTGSALARSWLDWGRPLDAPVHGCIVVLTRGAPDGWQGHVGFYLRHEGDAIVLFGGNQLDTVRELAYDASQWLGYRWPATQALRPGS</sequence>
<organism evidence="2 3">
    <name type="scientific">Burkholderia plantarii</name>
    <dbReference type="NCBI Taxonomy" id="41899"/>
    <lineage>
        <taxon>Bacteria</taxon>
        <taxon>Pseudomonadati</taxon>
        <taxon>Pseudomonadota</taxon>
        <taxon>Betaproteobacteria</taxon>
        <taxon>Burkholderiales</taxon>
        <taxon>Burkholderiaceae</taxon>
        <taxon>Burkholderia</taxon>
    </lineage>
</organism>
<dbReference type="InterPro" id="IPR038765">
    <property type="entry name" value="Papain-like_cys_pep_sf"/>
</dbReference>
<name>A0A0B6S9H3_BURPL</name>
<evidence type="ECO:0000313" key="2">
    <source>
        <dbReference type="EMBL" id="AJK48881.1"/>
    </source>
</evidence>
<evidence type="ECO:0000259" key="1">
    <source>
        <dbReference type="Pfam" id="PF05257"/>
    </source>
</evidence>
<feature type="domain" description="Peptidase C51" evidence="1">
    <location>
        <begin position="41"/>
        <end position="108"/>
    </location>
</feature>
<dbReference type="EMBL" id="CP002581">
    <property type="protein sequence ID" value="AJK48881.1"/>
    <property type="molecule type" value="Genomic_DNA"/>
</dbReference>
<reference evidence="2 3" key="2">
    <citation type="journal article" date="2016" name="Appl. Microbiol. Biotechnol.">
        <title>Mutations improving production and secretion of extracellular lipase by Burkholderia glumae PG1.</title>
        <authorList>
            <person name="Knapp A."/>
            <person name="Voget S."/>
            <person name="Gao R."/>
            <person name="Zaburannyi N."/>
            <person name="Krysciak D."/>
            <person name="Breuer M."/>
            <person name="Hauer B."/>
            <person name="Streit W.R."/>
            <person name="Muller R."/>
            <person name="Daniel R."/>
            <person name="Jaeger K.E."/>
        </authorList>
    </citation>
    <scope>NUCLEOTIDE SEQUENCE [LARGE SCALE GENOMIC DNA]</scope>
    <source>
        <strain evidence="2 3">PG1</strain>
    </source>
</reference>
<dbReference type="Pfam" id="PF05257">
    <property type="entry name" value="CHAP"/>
    <property type="match status" value="1"/>
</dbReference>
<dbReference type="HOGENOM" id="CLU_100188_2_0_4"/>
<dbReference type="NCBIfam" id="TIGR02594">
    <property type="entry name" value="TIGR02594 family protein"/>
    <property type="match status" value="1"/>
</dbReference>
<dbReference type="KEGG" id="bgp:BGL_2c07970"/>
<dbReference type="InterPro" id="IPR013423">
    <property type="entry name" value="CHP02594"/>
</dbReference>